<name>A0A8I0ZMC8_RHOER</name>
<accession>A0A8I0ZMC8</accession>
<keyword evidence="2" id="KW-0596">Phosphopantetheine</keyword>
<reference evidence="5 6" key="1">
    <citation type="submission" date="2020-12" db="EMBL/GenBank/DDBJ databases">
        <title>Draft genome sequence of furan degrading bacterial strain FUR100.</title>
        <authorList>
            <person name="Woiski C."/>
        </authorList>
    </citation>
    <scope>NUCLEOTIDE SEQUENCE [LARGE SCALE GENOMIC DNA]</scope>
    <source>
        <strain evidence="5 6">FUR100</strain>
    </source>
</reference>
<dbReference type="Pfam" id="PF00550">
    <property type="entry name" value="PP-binding"/>
    <property type="match status" value="2"/>
</dbReference>
<keyword evidence="6" id="KW-1185">Reference proteome</keyword>
<evidence type="ECO:0000256" key="3">
    <source>
        <dbReference type="ARBA" id="ARBA00022553"/>
    </source>
</evidence>
<dbReference type="Gene3D" id="3.30.559.30">
    <property type="entry name" value="Nonribosomal peptide synthetase, condensation domain"/>
    <property type="match status" value="1"/>
</dbReference>
<dbReference type="GO" id="GO:0003824">
    <property type="term" value="F:catalytic activity"/>
    <property type="evidence" value="ECO:0007669"/>
    <property type="project" value="InterPro"/>
</dbReference>
<dbReference type="Proteomes" id="UP000627573">
    <property type="component" value="Unassembled WGS sequence"/>
</dbReference>
<dbReference type="InterPro" id="IPR001242">
    <property type="entry name" value="Condensation_dom"/>
</dbReference>
<dbReference type="Gene3D" id="3.40.50.980">
    <property type="match status" value="4"/>
</dbReference>
<dbReference type="SMART" id="SM00823">
    <property type="entry name" value="PKS_PP"/>
    <property type="match status" value="2"/>
</dbReference>
<dbReference type="GO" id="GO:0044550">
    <property type="term" value="P:secondary metabolite biosynthetic process"/>
    <property type="evidence" value="ECO:0007669"/>
    <property type="project" value="TreeGrafter"/>
</dbReference>
<protein>
    <submittedName>
        <fullName evidence="5">Amino acid adenylation domain-containing protein</fullName>
    </submittedName>
</protein>
<gene>
    <name evidence="5" type="ORF">I3517_05245</name>
</gene>
<proteinExistence type="predicted"/>
<dbReference type="Gene3D" id="3.30.300.30">
    <property type="match status" value="2"/>
</dbReference>
<feature type="domain" description="Carrier" evidence="4">
    <location>
        <begin position="516"/>
        <end position="591"/>
    </location>
</feature>
<dbReference type="Pfam" id="PF00668">
    <property type="entry name" value="Condensation"/>
    <property type="match status" value="1"/>
</dbReference>
<evidence type="ECO:0000259" key="4">
    <source>
        <dbReference type="PROSITE" id="PS50075"/>
    </source>
</evidence>
<comment type="cofactor">
    <cofactor evidence="1">
        <name>pantetheine 4'-phosphate</name>
        <dbReference type="ChEBI" id="CHEBI:47942"/>
    </cofactor>
</comment>
<dbReference type="SUPFAM" id="SSF52777">
    <property type="entry name" value="CoA-dependent acyltransferases"/>
    <property type="match status" value="2"/>
</dbReference>
<dbReference type="InterPro" id="IPR009081">
    <property type="entry name" value="PP-bd_ACP"/>
</dbReference>
<dbReference type="InterPro" id="IPR010071">
    <property type="entry name" value="AA_adenyl_dom"/>
</dbReference>
<feature type="non-terminal residue" evidence="5">
    <location>
        <position position="1"/>
    </location>
</feature>
<dbReference type="InterPro" id="IPR001031">
    <property type="entry name" value="Thioesterase"/>
</dbReference>
<dbReference type="SMART" id="SM00824">
    <property type="entry name" value="PKS_TE"/>
    <property type="match status" value="1"/>
</dbReference>
<keyword evidence="3" id="KW-0597">Phosphoprotein</keyword>
<dbReference type="InterPro" id="IPR000873">
    <property type="entry name" value="AMP-dep_synth/lig_dom"/>
</dbReference>
<dbReference type="FunFam" id="1.10.1200.10:FF:000016">
    <property type="entry name" value="Non-ribosomal peptide synthase"/>
    <property type="match status" value="1"/>
</dbReference>
<dbReference type="SUPFAM" id="SSF56801">
    <property type="entry name" value="Acetyl-CoA synthetase-like"/>
    <property type="match status" value="2"/>
</dbReference>
<evidence type="ECO:0000256" key="1">
    <source>
        <dbReference type="ARBA" id="ARBA00001957"/>
    </source>
</evidence>
<dbReference type="InterPro" id="IPR006162">
    <property type="entry name" value="Ppantetheine_attach_site"/>
</dbReference>
<organism evidence="5 6">
    <name type="scientific">Rhodococcus erythropolis</name>
    <name type="common">Arthrobacter picolinophilus</name>
    <dbReference type="NCBI Taxonomy" id="1833"/>
    <lineage>
        <taxon>Bacteria</taxon>
        <taxon>Bacillati</taxon>
        <taxon>Actinomycetota</taxon>
        <taxon>Actinomycetes</taxon>
        <taxon>Mycobacteriales</taxon>
        <taxon>Nocardiaceae</taxon>
        <taxon>Rhodococcus</taxon>
        <taxon>Rhodococcus erythropolis group</taxon>
    </lineage>
</organism>
<dbReference type="InterPro" id="IPR029058">
    <property type="entry name" value="AB_hydrolase_fold"/>
</dbReference>
<dbReference type="EMBL" id="JAECSB010000025">
    <property type="protein sequence ID" value="MBH5142015.1"/>
    <property type="molecule type" value="Genomic_DNA"/>
</dbReference>
<dbReference type="InterPro" id="IPR036736">
    <property type="entry name" value="ACP-like_sf"/>
</dbReference>
<dbReference type="Gene3D" id="2.30.38.10">
    <property type="entry name" value="Luciferase, Domain 3"/>
    <property type="match status" value="2"/>
</dbReference>
<dbReference type="InterPro" id="IPR020806">
    <property type="entry name" value="PKS_PP-bd"/>
</dbReference>
<dbReference type="GO" id="GO:0043041">
    <property type="term" value="P:amino acid activation for nonribosomal peptide biosynthetic process"/>
    <property type="evidence" value="ECO:0007669"/>
    <property type="project" value="TreeGrafter"/>
</dbReference>
<evidence type="ECO:0000313" key="5">
    <source>
        <dbReference type="EMBL" id="MBH5142015.1"/>
    </source>
</evidence>
<dbReference type="GO" id="GO:0008610">
    <property type="term" value="P:lipid biosynthetic process"/>
    <property type="evidence" value="ECO:0007669"/>
    <property type="project" value="UniProtKB-ARBA"/>
</dbReference>
<dbReference type="UniPathway" id="UPA00011"/>
<dbReference type="InterPro" id="IPR020802">
    <property type="entry name" value="TesA-like"/>
</dbReference>
<dbReference type="Gene3D" id="3.30.559.10">
    <property type="entry name" value="Chloramphenicol acetyltransferase-like domain"/>
    <property type="match status" value="1"/>
</dbReference>
<dbReference type="CDD" id="cd19540">
    <property type="entry name" value="LCL_NRPS-like"/>
    <property type="match status" value="1"/>
</dbReference>
<dbReference type="Gene3D" id="1.10.1200.10">
    <property type="entry name" value="ACP-like"/>
    <property type="match status" value="1"/>
</dbReference>
<dbReference type="InterPro" id="IPR025110">
    <property type="entry name" value="AMP-bd_C"/>
</dbReference>
<dbReference type="PROSITE" id="PS50075">
    <property type="entry name" value="CARRIER"/>
    <property type="match status" value="2"/>
</dbReference>
<dbReference type="SUPFAM" id="SSF47336">
    <property type="entry name" value="ACP-like"/>
    <property type="match status" value="2"/>
</dbReference>
<comment type="caution">
    <text evidence="5">The sequence shown here is derived from an EMBL/GenBank/DDBJ whole genome shotgun (WGS) entry which is preliminary data.</text>
</comment>
<dbReference type="Pfam" id="PF00975">
    <property type="entry name" value="Thioesterase"/>
    <property type="match status" value="1"/>
</dbReference>
<dbReference type="PROSITE" id="PS00455">
    <property type="entry name" value="AMP_BINDING"/>
    <property type="match status" value="2"/>
</dbReference>
<dbReference type="InterPro" id="IPR045851">
    <property type="entry name" value="AMP-bd_C_sf"/>
</dbReference>
<sequence length="1913" mass="202379">VSGTLLGVLERAVDRDRSASAVRFEGRSLSYGELDEASSRLARLLIGRGVGVEDRVVVAVSRSALSVVAWWAVIKSGAAFVPVDPGYPVDRIRHMVLDSGAVLGVTVGSVVAGLPDVLPWLVVDGVDVVDGGAAPVVAGLSGLPVSAGERRGVVSELSTAYVIYTSGTTGMPKGVVVPHLSASSFSAAQVAAYGLDSSVRALHFASPSFDASVLELLLAFGSGGTLVVAPDTVFGGSELADLLRAERVSHAFVTPAALASVDPTGIDDLRVVAVGGEAYSPELVGQWAVELADGSVRRFHNVYGPTETAMVVNISDPLVAGDRLVIGGPIAGVSERVLDARLRPVPVGVAGELYVAGAQVVRGYLDRAGLTSGRFVADPFGAPGDRMYRTGDVVRWTSGLEIEYVGRSDSQVKVRGFRIELGEIESALVGRAGVARAVVTVCSIPVLGQKIVGYVVAEAGSTVDSDSVRDSARAVLADYMVPDAIVVLGEIPLTRSGKIDLRALPEPEFAARVYRTPESPVEFSVAGVFAEVLGVSRVGLDDDFFELGGNSLVATRIVARLGEALDSVVPVRVLFEASTVEALAARLSSEVGIGGRVPLGPRTRPELIPLSLAQQRMWFLNKFDVESAVNNIPIAIRLTGSLDVDALKAAVVDVVGRHEILRTVYPDHDGVGHQHVMSVSEAGAALISTSVPESQIMEEVEALASRGFDVGIEIPFRAKVFTISETSHVLVVVVHHIAADGFSMGPLTRDVMVAYESRSRGEIPTWEPLPIQYADYALWQREALGSEDDSASVISRQLEFWTETLRDAPDQLRLPSDHPRPSIASNRGAETGIEIAAEIHENLNALAAKHNSSLFMVVHAALAVVLARMTSTTDIVIGTPVAGRGERSLDDLIGMFVNTLVLRTKVDGSKSFGELLDDTRETDLSAFGNADVPFERLVEVLNPPRSQAFTPLFQVALSFQNLGRNAFELPSLTMAAVDFDPGIAKFDLQVTVVESVAEDGRAAGLSMQFTYATDLFREATIQEFAQRLSRVLDVVTQDPSVSVGDVDILTKDESASLLAGEGLVDRQRFTLSEIFVAAATAHAKSVAITCDGVDLTYEELDGWSSRLGRALIGEGIGPGDLVAIAVPRSIESIVSLWAVAKSGAAFVPIDPGYPRDRIRHMIKDSGVTAGLTTDAVREALPPGVDWISLDDTKADEGSGEPIRDSELVRPLLFDDLAWVIYTSGSTGLPKGVAVTHNGLKNLADGLVDGLDVTSRSKTLHFASPSFDASMLEALMAFSIGSTMVVAPATILGGEELSDLLRRERVTHAFITPAALATMNPAGLDDLAVIGAGGERVAPELVSQWGARRKFVNMYGPTESTVIATMSGALVPGETAPIGTPLIGTAAFILDARFHPVPVGVPGELYLSGVSLARGYFGRFGLTASAFVANPYGPVGSRMYRTGDVVRVSATGAIEYLGRNDQQIKIRGFRVELGEIEACLLSCPGVSRVVASVYADDRLGQLLVAHVVPEAGEILDGEAVIAYSSNFLTRYMVPDAVVVVDDIPRTPAGKTDIGGLPAPYFAPKAFRAPETPTEVVVAEAFSDVLGIEAVGLDDDFFELGGSSLLATRVTSRMADRVGHTVPVVWLFGSSSVEDFAQRIDEESRGTGAPGSSALEVLLPIRTVESAARVVFCLHPMSGLSWCYTGLTQYLDPSIAIYGLQSPSLSQADFIPTSIDELAKIFVDRISLVQDQGPYDLLGWSLGGVLAHAVAVELESRGHAVRSLILLDSVPRVSVETFEREFRSELAATGLDLGLGDDMTTVSPAQAQALLSALDGEQVGLTVETLQRVFTAATTSPQMINSHAPAVVSGPVTFFSAGVDHPDFSDAAGLWSPFSLGEIENHVVPVEHGQMTSAEALTVMGPILDQHFRSGDSNS</sequence>
<dbReference type="FunFam" id="3.40.50.980:FF:000001">
    <property type="entry name" value="Non-ribosomal peptide synthetase"/>
    <property type="match status" value="1"/>
</dbReference>
<dbReference type="GO" id="GO:0031177">
    <property type="term" value="F:phosphopantetheine binding"/>
    <property type="evidence" value="ECO:0007669"/>
    <property type="project" value="InterPro"/>
</dbReference>
<dbReference type="NCBIfam" id="TIGR01733">
    <property type="entry name" value="AA-adenyl-dom"/>
    <property type="match status" value="2"/>
</dbReference>
<dbReference type="InterPro" id="IPR020845">
    <property type="entry name" value="AMP-binding_CS"/>
</dbReference>
<dbReference type="Pfam" id="PF00501">
    <property type="entry name" value="AMP-binding"/>
    <property type="match status" value="2"/>
</dbReference>
<evidence type="ECO:0000313" key="6">
    <source>
        <dbReference type="Proteomes" id="UP000627573"/>
    </source>
</evidence>
<dbReference type="PROSITE" id="PS00012">
    <property type="entry name" value="PHOSPHOPANTETHEINE"/>
    <property type="match status" value="2"/>
</dbReference>
<feature type="domain" description="Carrier" evidence="4">
    <location>
        <begin position="1567"/>
        <end position="1642"/>
    </location>
</feature>
<dbReference type="GO" id="GO:0072330">
    <property type="term" value="P:monocarboxylic acid biosynthetic process"/>
    <property type="evidence" value="ECO:0007669"/>
    <property type="project" value="UniProtKB-ARBA"/>
</dbReference>
<dbReference type="PANTHER" id="PTHR45527">
    <property type="entry name" value="NONRIBOSOMAL PEPTIDE SYNTHETASE"/>
    <property type="match status" value="1"/>
</dbReference>
<dbReference type="GO" id="GO:0005829">
    <property type="term" value="C:cytosol"/>
    <property type="evidence" value="ECO:0007669"/>
    <property type="project" value="TreeGrafter"/>
</dbReference>
<dbReference type="PANTHER" id="PTHR45527:SF1">
    <property type="entry name" value="FATTY ACID SYNTHASE"/>
    <property type="match status" value="1"/>
</dbReference>
<dbReference type="Pfam" id="PF13193">
    <property type="entry name" value="AMP-binding_C"/>
    <property type="match status" value="2"/>
</dbReference>
<evidence type="ECO:0000256" key="2">
    <source>
        <dbReference type="ARBA" id="ARBA00022450"/>
    </source>
</evidence>
<dbReference type="Gene3D" id="3.40.50.1820">
    <property type="entry name" value="alpha/beta hydrolase"/>
    <property type="match status" value="1"/>
</dbReference>
<dbReference type="InterPro" id="IPR023213">
    <property type="entry name" value="CAT-like_dom_sf"/>
</dbReference>
<dbReference type="SUPFAM" id="SSF53474">
    <property type="entry name" value="alpha/beta-Hydrolases"/>
    <property type="match status" value="1"/>
</dbReference>